<dbReference type="AlphaFoldDB" id="A0AAD7Y4F8"/>
<feature type="region of interest" description="Disordered" evidence="7">
    <location>
        <begin position="436"/>
        <end position="473"/>
    </location>
</feature>
<evidence type="ECO:0000313" key="10">
    <source>
        <dbReference type="EMBL" id="KAJ8663576.1"/>
    </source>
</evidence>
<dbReference type="InterPro" id="IPR027267">
    <property type="entry name" value="AH/BAR_dom_sf"/>
</dbReference>
<dbReference type="InterPro" id="IPR046982">
    <property type="entry name" value="BIN3/RVS161-like"/>
</dbReference>
<dbReference type="CDD" id="cd00174">
    <property type="entry name" value="SH3"/>
    <property type="match status" value="1"/>
</dbReference>
<name>A0AAD7Y4F8_9FUNG</name>
<dbReference type="Pfam" id="PF00018">
    <property type="entry name" value="SH3_1"/>
    <property type="match status" value="1"/>
</dbReference>
<dbReference type="PROSITE" id="PS50002">
    <property type="entry name" value="SH3"/>
    <property type="match status" value="1"/>
</dbReference>
<dbReference type="SMART" id="SM00326">
    <property type="entry name" value="SH3"/>
    <property type="match status" value="1"/>
</dbReference>
<accession>A0AAD7Y4F8</accession>
<dbReference type="PANTHER" id="PTHR47174:SF3">
    <property type="entry name" value="BRIDGING INTEGRATOR 3"/>
    <property type="match status" value="1"/>
</dbReference>
<dbReference type="SUPFAM" id="SSF103657">
    <property type="entry name" value="BAR/IMD domain-like"/>
    <property type="match status" value="1"/>
</dbReference>
<evidence type="ECO:0000256" key="4">
    <source>
        <dbReference type="ARBA" id="ARBA00023212"/>
    </source>
</evidence>
<comment type="caution">
    <text evidence="10">The sequence shown here is derived from an EMBL/GenBank/DDBJ whole genome shotgun (WGS) entry which is preliminary data.</text>
</comment>
<dbReference type="PANTHER" id="PTHR47174">
    <property type="entry name" value="BRIDGING INTEGRATOR 3"/>
    <property type="match status" value="1"/>
</dbReference>
<feature type="compositionally biased region" description="Acidic residues" evidence="7">
    <location>
        <begin position="232"/>
        <end position="242"/>
    </location>
</feature>
<evidence type="ECO:0000313" key="11">
    <source>
        <dbReference type="Proteomes" id="UP001234581"/>
    </source>
</evidence>
<evidence type="ECO:0008006" key="12">
    <source>
        <dbReference type="Google" id="ProtNLM"/>
    </source>
</evidence>
<dbReference type="SUPFAM" id="SSF50044">
    <property type="entry name" value="SH3-domain"/>
    <property type="match status" value="1"/>
</dbReference>
<proteinExistence type="predicted"/>
<evidence type="ECO:0000256" key="2">
    <source>
        <dbReference type="ARBA" id="ARBA00022443"/>
    </source>
</evidence>
<dbReference type="SMART" id="SM00721">
    <property type="entry name" value="BAR"/>
    <property type="match status" value="1"/>
</dbReference>
<evidence type="ECO:0000256" key="7">
    <source>
        <dbReference type="SAM" id="MobiDB-lite"/>
    </source>
</evidence>
<protein>
    <recommendedName>
        <fullName evidence="12">Bar domain-containing protein</fullName>
    </recommendedName>
</protein>
<dbReference type="InterPro" id="IPR001452">
    <property type="entry name" value="SH3_domain"/>
</dbReference>
<feature type="region of interest" description="Disordered" evidence="7">
    <location>
        <begin position="228"/>
        <end position="366"/>
    </location>
</feature>
<feature type="compositionally biased region" description="Polar residues" evidence="7">
    <location>
        <begin position="267"/>
        <end position="289"/>
    </location>
</feature>
<dbReference type="GO" id="GO:0006897">
    <property type="term" value="P:endocytosis"/>
    <property type="evidence" value="ECO:0007669"/>
    <property type="project" value="InterPro"/>
</dbReference>
<evidence type="ECO:0000256" key="5">
    <source>
        <dbReference type="PROSITE-ProRule" id="PRU00192"/>
    </source>
</evidence>
<dbReference type="InterPro" id="IPR004148">
    <property type="entry name" value="BAR_dom"/>
</dbReference>
<reference evidence="10 11" key="1">
    <citation type="submission" date="2023-03" db="EMBL/GenBank/DDBJ databases">
        <title>Genome sequence of Lichtheimia ornata CBS 291.66.</title>
        <authorList>
            <person name="Mohabir J.T."/>
            <person name="Shea T.P."/>
            <person name="Kurbessoian T."/>
            <person name="Berby B."/>
            <person name="Fontaine J."/>
            <person name="Livny J."/>
            <person name="Gnirke A."/>
            <person name="Stajich J.E."/>
            <person name="Cuomo C.A."/>
        </authorList>
    </citation>
    <scope>NUCLEOTIDE SEQUENCE [LARGE SCALE GENOMIC DNA]</scope>
    <source>
        <strain evidence="10">CBS 291.66</strain>
    </source>
</reference>
<dbReference type="EMBL" id="JARTCD010000002">
    <property type="protein sequence ID" value="KAJ8663576.1"/>
    <property type="molecule type" value="Genomic_DNA"/>
</dbReference>
<dbReference type="Gene3D" id="1.20.1270.60">
    <property type="entry name" value="Arfaptin homology (AH) domain/BAR domain"/>
    <property type="match status" value="1"/>
</dbReference>
<organism evidence="10 11">
    <name type="scientific">Lichtheimia ornata</name>
    <dbReference type="NCBI Taxonomy" id="688661"/>
    <lineage>
        <taxon>Eukaryota</taxon>
        <taxon>Fungi</taxon>
        <taxon>Fungi incertae sedis</taxon>
        <taxon>Mucoromycota</taxon>
        <taxon>Mucoromycotina</taxon>
        <taxon>Mucoromycetes</taxon>
        <taxon>Mucorales</taxon>
        <taxon>Lichtheimiaceae</taxon>
        <taxon>Lichtheimia</taxon>
    </lineage>
</organism>
<dbReference type="GO" id="GO:1990528">
    <property type="term" value="C:Rvs161p-Rvs167p complex"/>
    <property type="evidence" value="ECO:0007669"/>
    <property type="project" value="TreeGrafter"/>
</dbReference>
<dbReference type="PRINTS" id="PR00452">
    <property type="entry name" value="SH3DOMAIN"/>
</dbReference>
<feature type="compositionally biased region" description="Low complexity" evidence="7">
    <location>
        <begin position="298"/>
        <end position="309"/>
    </location>
</feature>
<dbReference type="Gene3D" id="2.30.30.40">
    <property type="entry name" value="SH3 Domains"/>
    <property type="match status" value="1"/>
</dbReference>
<sequence length="473" mass="53888">MLKNLGRFKQWTGERLGAAKPTLQTEDIQQLEDQTEQWHDGFERMYQSVKLSYAQLSKRKTSVQDPRLKCRPLEAIGDSWIRHGEEIAENSPKLATSLISLGHAETQISGHMDILTEQLNNNYLRLLRDSRECYKDYLEIRRKLEMRRLDYAANLSRLQKAKKEKPQLEQLLQQSRIKYEETESELLRQMVQLDEYKEQHRVALKNFLDAQLDCYMKAVEMLKDVQSRWPDGAEDDDEEEDERGNQDILQAPPPPMPAIQDTKRISTDSAYERSSTTSANPTMPTNSLLPPSHTDQHNNNTTATTTTATQHPKPSSIASSAYTPSIIEGNESKRPCVSEHSYEPSSEESAAASMESHDERERKMSKVSSILANTRRKALYDFNGEHPEDLSFTSGDIITVLEEINQGWWLGELTTTDGKTLKGIFPVNYTEPLDSAVDIPPPPLPIKDASLRQDASMHQHARSLSKLSNEQPH</sequence>
<keyword evidence="6" id="KW-0175">Coiled coil</keyword>
<feature type="domain" description="SH3" evidence="8">
    <location>
        <begin position="371"/>
        <end position="435"/>
    </location>
</feature>
<feature type="compositionally biased region" description="Polar residues" evidence="7">
    <location>
        <begin position="310"/>
        <end position="323"/>
    </location>
</feature>
<dbReference type="Pfam" id="PF03114">
    <property type="entry name" value="BAR"/>
    <property type="match status" value="1"/>
</dbReference>
<feature type="coiled-coil region" evidence="6">
    <location>
        <begin position="158"/>
        <end position="199"/>
    </location>
</feature>
<dbReference type="GO" id="GO:0043332">
    <property type="term" value="C:mating projection tip"/>
    <property type="evidence" value="ECO:0007669"/>
    <property type="project" value="TreeGrafter"/>
</dbReference>
<dbReference type="GO" id="GO:0015629">
    <property type="term" value="C:actin cytoskeleton"/>
    <property type="evidence" value="ECO:0007669"/>
    <property type="project" value="TreeGrafter"/>
</dbReference>
<keyword evidence="3" id="KW-0963">Cytoplasm</keyword>
<evidence type="ECO:0000256" key="6">
    <source>
        <dbReference type="SAM" id="Coils"/>
    </source>
</evidence>
<keyword evidence="4" id="KW-0206">Cytoskeleton</keyword>
<comment type="subcellular location">
    <subcellularLocation>
        <location evidence="1">Cytoplasm</location>
        <location evidence="1">Cytoskeleton</location>
    </subcellularLocation>
</comment>
<gene>
    <name evidence="10" type="ORF">O0I10_000821</name>
</gene>
<keyword evidence="2 5" id="KW-0728">SH3 domain</keyword>
<dbReference type="GO" id="GO:0097320">
    <property type="term" value="P:plasma membrane tubulation"/>
    <property type="evidence" value="ECO:0007669"/>
    <property type="project" value="TreeGrafter"/>
</dbReference>
<evidence type="ECO:0000256" key="1">
    <source>
        <dbReference type="ARBA" id="ARBA00004245"/>
    </source>
</evidence>
<keyword evidence="11" id="KW-1185">Reference proteome</keyword>
<dbReference type="PROSITE" id="PS51021">
    <property type="entry name" value="BAR"/>
    <property type="match status" value="1"/>
</dbReference>
<dbReference type="RefSeq" id="XP_058348488.1">
    <property type="nucleotide sequence ID" value="XM_058480924.1"/>
</dbReference>
<dbReference type="GO" id="GO:0051666">
    <property type="term" value="P:actin cortical patch localization"/>
    <property type="evidence" value="ECO:0007669"/>
    <property type="project" value="InterPro"/>
</dbReference>
<evidence type="ECO:0000256" key="3">
    <source>
        <dbReference type="ARBA" id="ARBA00022490"/>
    </source>
</evidence>
<feature type="domain" description="BAR" evidence="9">
    <location>
        <begin position="13"/>
        <end position="238"/>
    </location>
</feature>
<dbReference type="PRINTS" id="PR00499">
    <property type="entry name" value="P67PHOX"/>
</dbReference>
<dbReference type="Proteomes" id="UP001234581">
    <property type="component" value="Unassembled WGS sequence"/>
</dbReference>
<feature type="compositionally biased region" description="Basic and acidic residues" evidence="7">
    <location>
        <begin position="355"/>
        <end position="364"/>
    </location>
</feature>
<dbReference type="InterPro" id="IPR036028">
    <property type="entry name" value="SH3-like_dom_sf"/>
</dbReference>
<dbReference type="GO" id="GO:0008289">
    <property type="term" value="F:lipid binding"/>
    <property type="evidence" value="ECO:0007669"/>
    <property type="project" value="TreeGrafter"/>
</dbReference>
<evidence type="ECO:0000259" key="9">
    <source>
        <dbReference type="PROSITE" id="PS51021"/>
    </source>
</evidence>
<dbReference type="GeneID" id="83208242"/>
<feature type="compositionally biased region" description="Basic and acidic residues" evidence="7">
    <location>
        <begin position="330"/>
        <end position="342"/>
    </location>
</feature>
<evidence type="ECO:0000259" key="8">
    <source>
        <dbReference type="PROSITE" id="PS50002"/>
    </source>
</evidence>
<dbReference type="GO" id="GO:0031097">
    <property type="term" value="C:medial cortex"/>
    <property type="evidence" value="ECO:0007669"/>
    <property type="project" value="TreeGrafter"/>
</dbReference>
<feature type="compositionally biased region" description="Low complexity" evidence="7">
    <location>
        <begin position="343"/>
        <end position="354"/>
    </location>
</feature>